<protein>
    <submittedName>
        <fullName evidence="1">Uncharacterized protein</fullName>
    </submittedName>
</protein>
<evidence type="ECO:0000313" key="1">
    <source>
        <dbReference type="EMBL" id="TDZ92122.1"/>
    </source>
</evidence>
<gene>
    <name evidence="2" type="ORF">CCUG60883_01385</name>
    <name evidence="1" type="ORF">CCUG60885_04236</name>
</gene>
<evidence type="ECO:0000313" key="2">
    <source>
        <dbReference type="EMBL" id="TEA07352.1"/>
    </source>
</evidence>
<dbReference type="EMBL" id="PECK01000008">
    <property type="protein sequence ID" value="TDZ92122.1"/>
    <property type="molecule type" value="Genomic_DNA"/>
</dbReference>
<name>A0A4R8SC08_9MYCO</name>
<reference evidence="3 4" key="1">
    <citation type="journal article" date="2019" name="Sci. Rep.">
        <title>Extended insight into the Mycobacterium chelonae-abscessus complex through whole genome sequencing of Mycobacterium salmoniphilum outbreak and Mycobacterium salmoniphilum-like strains.</title>
        <authorList>
            <person name="Behra P.R.K."/>
            <person name="Das S."/>
            <person name="Pettersson B.M.F."/>
            <person name="Shirreff L."/>
            <person name="DuCote T."/>
            <person name="Jacobsson K.G."/>
            <person name="Ennis D.G."/>
            <person name="Kirsebom L.A."/>
        </authorList>
    </citation>
    <scope>NUCLEOTIDE SEQUENCE [LARGE SCALE GENOMIC DNA]</scope>
    <source>
        <strain evidence="2 3">CCUG 60883</strain>
        <strain evidence="1 4">CCUG 60885</strain>
    </source>
</reference>
<sequence length="78" mass="8671">MTANAFRPDDGVRATILIDGKPREFHLYLPPGPHDPIGWFDMDDFGRGILCRCGESFFSDIGALAGTIHNEHRARETA</sequence>
<dbReference type="RefSeq" id="WP_134148771.1">
    <property type="nucleotide sequence ID" value="NZ_PECK01000008.1"/>
</dbReference>
<organism evidence="1 4">
    <name type="scientific">Mycobacteroides salmoniphilum</name>
    <dbReference type="NCBI Taxonomy" id="404941"/>
    <lineage>
        <taxon>Bacteria</taxon>
        <taxon>Bacillati</taxon>
        <taxon>Actinomycetota</taxon>
        <taxon>Actinomycetes</taxon>
        <taxon>Mycobacteriales</taxon>
        <taxon>Mycobacteriaceae</taxon>
        <taxon>Mycobacteroides</taxon>
    </lineage>
</organism>
<comment type="caution">
    <text evidence="1">The sequence shown here is derived from an EMBL/GenBank/DDBJ whole genome shotgun (WGS) entry which is preliminary data.</text>
</comment>
<accession>A0A4R8SC08</accession>
<dbReference type="EMBL" id="PECM01000005">
    <property type="protein sequence ID" value="TEA07352.1"/>
    <property type="molecule type" value="Genomic_DNA"/>
</dbReference>
<dbReference type="AlphaFoldDB" id="A0A4R8SC08"/>
<proteinExistence type="predicted"/>
<dbReference type="Proteomes" id="UP000294844">
    <property type="component" value="Unassembled WGS sequence"/>
</dbReference>
<evidence type="ECO:0000313" key="3">
    <source>
        <dbReference type="Proteomes" id="UP000294844"/>
    </source>
</evidence>
<keyword evidence="3" id="KW-1185">Reference proteome</keyword>
<dbReference type="Proteomes" id="UP000295685">
    <property type="component" value="Unassembled WGS sequence"/>
</dbReference>
<evidence type="ECO:0000313" key="4">
    <source>
        <dbReference type="Proteomes" id="UP000295685"/>
    </source>
</evidence>